<dbReference type="GO" id="GO:0016747">
    <property type="term" value="F:acyltransferase activity, transferring groups other than amino-acyl groups"/>
    <property type="evidence" value="ECO:0007669"/>
    <property type="project" value="InterPro"/>
</dbReference>
<dbReference type="SUPFAM" id="SSF55729">
    <property type="entry name" value="Acyl-CoA N-acyltransferases (Nat)"/>
    <property type="match status" value="2"/>
</dbReference>
<dbReference type="PANTHER" id="PTHR42791">
    <property type="entry name" value="GNAT FAMILY ACETYLTRANSFERASE"/>
    <property type="match status" value="1"/>
</dbReference>
<dbReference type="InterPro" id="IPR016181">
    <property type="entry name" value="Acyl_CoA_acyltransferase"/>
</dbReference>
<dbReference type="PROSITE" id="PS51186">
    <property type="entry name" value="GNAT"/>
    <property type="match status" value="1"/>
</dbReference>
<name>A0A9P4NJM2_9PEZI</name>
<reference evidence="2" key="1">
    <citation type="journal article" date="2020" name="Stud. Mycol.">
        <title>101 Dothideomycetes genomes: a test case for predicting lifestyles and emergence of pathogens.</title>
        <authorList>
            <person name="Haridas S."/>
            <person name="Albert R."/>
            <person name="Binder M."/>
            <person name="Bloem J."/>
            <person name="Labutti K."/>
            <person name="Salamov A."/>
            <person name="Andreopoulos B."/>
            <person name="Baker S."/>
            <person name="Barry K."/>
            <person name="Bills G."/>
            <person name="Bluhm B."/>
            <person name="Cannon C."/>
            <person name="Castanera R."/>
            <person name="Culley D."/>
            <person name="Daum C."/>
            <person name="Ezra D."/>
            <person name="Gonzalez J."/>
            <person name="Henrissat B."/>
            <person name="Kuo A."/>
            <person name="Liang C."/>
            <person name="Lipzen A."/>
            <person name="Lutzoni F."/>
            <person name="Magnuson J."/>
            <person name="Mondo S."/>
            <person name="Nolan M."/>
            <person name="Ohm R."/>
            <person name="Pangilinan J."/>
            <person name="Park H.-J."/>
            <person name="Ramirez L."/>
            <person name="Alfaro M."/>
            <person name="Sun H."/>
            <person name="Tritt A."/>
            <person name="Yoshinaga Y."/>
            <person name="Zwiers L.-H."/>
            <person name="Turgeon B."/>
            <person name="Goodwin S."/>
            <person name="Spatafora J."/>
            <person name="Crous P."/>
            <person name="Grigoriev I."/>
        </authorList>
    </citation>
    <scope>NUCLEOTIDE SEQUENCE</scope>
    <source>
        <strain evidence="2">CBS 130266</strain>
    </source>
</reference>
<evidence type="ECO:0000313" key="3">
    <source>
        <dbReference type="Proteomes" id="UP000800235"/>
    </source>
</evidence>
<comment type="caution">
    <text evidence="2">The sequence shown here is derived from an EMBL/GenBank/DDBJ whole genome shotgun (WGS) entry which is preliminary data.</text>
</comment>
<dbReference type="PANTHER" id="PTHR42791:SF1">
    <property type="entry name" value="N-ACETYLTRANSFERASE DOMAIN-CONTAINING PROTEIN"/>
    <property type="match status" value="1"/>
</dbReference>
<dbReference type="AlphaFoldDB" id="A0A9P4NJM2"/>
<protein>
    <recommendedName>
        <fullName evidence="1">N-acetyltransferase domain-containing protein</fullName>
    </recommendedName>
</protein>
<gene>
    <name evidence="2" type="ORF">EJ08DRAFT_595830</name>
</gene>
<dbReference type="EMBL" id="MU007080">
    <property type="protein sequence ID" value="KAF2423579.1"/>
    <property type="molecule type" value="Genomic_DNA"/>
</dbReference>
<dbReference type="InterPro" id="IPR052523">
    <property type="entry name" value="Trichothecene_AcTrans"/>
</dbReference>
<proteinExistence type="predicted"/>
<dbReference type="Proteomes" id="UP000800235">
    <property type="component" value="Unassembled WGS sequence"/>
</dbReference>
<dbReference type="Gene3D" id="3.40.630.30">
    <property type="match status" value="1"/>
</dbReference>
<sequence length="247" mass="28173">MSPVSSASCATSKDGEIRIVQPEEYKEAALALAEAFEHDHTTEYFCNTPDRAHWTKEQKWDLHLSMMEYITYAHCLRGLVTTVGPNYGSVALWMPPGNNIDDYLTVLRSGLWRLQYKLSTEGKTRFFTEFIPLLSATKASVLGAHDTSSWYLVYIGTRVAARGNGYARKLITHVTDMADEEDLPCYLESSDEVNVRIYGKMGFEVRRKIYLQRGLEPVELDIMVREGRGKRNSFVEKVQEVRTESII</sequence>
<dbReference type="OrthoDB" id="410198at2759"/>
<organism evidence="2 3">
    <name type="scientific">Tothia fuscella</name>
    <dbReference type="NCBI Taxonomy" id="1048955"/>
    <lineage>
        <taxon>Eukaryota</taxon>
        <taxon>Fungi</taxon>
        <taxon>Dikarya</taxon>
        <taxon>Ascomycota</taxon>
        <taxon>Pezizomycotina</taxon>
        <taxon>Dothideomycetes</taxon>
        <taxon>Pleosporomycetidae</taxon>
        <taxon>Venturiales</taxon>
        <taxon>Cylindrosympodiaceae</taxon>
        <taxon>Tothia</taxon>
    </lineage>
</organism>
<dbReference type="Pfam" id="PF00583">
    <property type="entry name" value="Acetyltransf_1"/>
    <property type="match status" value="1"/>
</dbReference>
<feature type="domain" description="N-acetyltransferase" evidence="1">
    <location>
        <begin position="90"/>
        <end position="225"/>
    </location>
</feature>
<evidence type="ECO:0000313" key="2">
    <source>
        <dbReference type="EMBL" id="KAF2423579.1"/>
    </source>
</evidence>
<evidence type="ECO:0000259" key="1">
    <source>
        <dbReference type="PROSITE" id="PS51186"/>
    </source>
</evidence>
<accession>A0A9P4NJM2</accession>
<keyword evidence="3" id="KW-1185">Reference proteome</keyword>
<dbReference type="InterPro" id="IPR000182">
    <property type="entry name" value="GNAT_dom"/>
</dbReference>